<evidence type="ECO:0000256" key="3">
    <source>
        <dbReference type="PIRSR" id="PIRSR001434-2"/>
    </source>
</evidence>
<dbReference type="Pfam" id="PF01053">
    <property type="entry name" value="Cys_Met_Meta_PP"/>
    <property type="match status" value="1"/>
</dbReference>
<proteinExistence type="inferred from homology"/>
<dbReference type="OrthoDB" id="9805807at2"/>
<sequence>MENKRHLNTLMVHDKDQYQDQFGAVVPPTYQNSLFTFSSWEAIEQAFEDKINNSIYTRGKNPTVALVEQKIATLAGGDKSKLFASGMAAVSAGMLHFLSAGDHIITLKNIYGPSISLINDFLIPKMNVEVSYVSGNDIDEIIAAIKPNTRLIYLESPSSVIFSLQNLALITAVAKKYDIATAIDNTWATPLFQKPLALGIDLEIHSCSKYLGGHSDIVSGVLIGCKELIDAIHIREYELLGAKMAPAEASLLLRSLRTLDLRMDRHQQSALKIAEFLNAHPQIALVNYPGLANFPQAELAQQQMSGFSGLMSFRLKTNDLVKIKSFFNHLELFQIGVSWGGHESLIYAPAISYLKEQSPEQFKRMAISLGDMRISVGLENVEDLLLDLSQALKLIE</sequence>
<dbReference type="RefSeq" id="WP_033083075.1">
    <property type="nucleotide sequence ID" value="NZ_JQEC01000042.1"/>
</dbReference>
<evidence type="ECO:0000256" key="1">
    <source>
        <dbReference type="ARBA" id="ARBA00001933"/>
    </source>
</evidence>
<dbReference type="PATRIC" id="fig|28229.3.peg.3083"/>
<dbReference type="PIRSF" id="PIRSF001434">
    <property type="entry name" value="CGS"/>
    <property type="match status" value="1"/>
</dbReference>
<dbReference type="PANTHER" id="PTHR11808">
    <property type="entry name" value="TRANS-SULFURATION ENZYME FAMILY MEMBER"/>
    <property type="match status" value="1"/>
</dbReference>
<dbReference type="PANTHER" id="PTHR11808:SF80">
    <property type="entry name" value="CYSTATHIONINE GAMMA-LYASE"/>
    <property type="match status" value="1"/>
</dbReference>
<dbReference type="FunFam" id="3.40.640.10:FF:000046">
    <property type="entry name" value="Cystathionine gamma-lyase"/>
    <property type="match status" value="1"/>
</dbReference>
<dbReference type="GO" id="GO:0030170">
    <property type="term" value="F:pyridoxal phosphate binding"/>
    <property type="evidence" value="ECO:0007669"/>
    <property type="project" value="InterPro"/>
</dbReference>
<dbReference type="InterPro" id="IPR015421">
    <property type="entry name" value="PyrdxlP-dep_Trfase_major"/>
</dbReference>
<dbReference type="EMBL" id="JQEC01000042">
    <property type="protein sequence ID" value="KGJ91207.1"/>
    <property type="molecule type" value="Genomic_DNA"/>
</dbReference>
<protein>
    <submittedName>
        <fullName evidence="5">Cystathionine beta-lyase</fullName>
        <ecNumber evidence="5">4.4.1.8</ecNumber>
    </submittedName>
</protein>
<comment type="cofactor">
    <cofactor evidence="1 4">
        <name>pyridoxal 5'-phosphate</name>
        <dbReference type="ChEBI" id="CHEBI:597326"/>
    </cofactor>
</comment>
<accession>A0A099KMS0</accession>
<dbReference type="GO" id="GO:0016846">
    <property type="term" value="F:carbon-sulfur lyase activity"/>
    <property type="evidence" value="ECO:0007669"/>
    <property type="project" value="TreeGrafter"/>
</dbReference>
<name>A0A099KMS0_COLPS</name>
<evidence type="ECO:0000256" key="2">
    <source>
        <dbReference type="ARBA" id="ARBA00022898"/>
    </source>
</evidence>
<gene>
    <name evidence="5" type="ORF">GAB14E_3359</name>
</gene>
<comment type="similarity">
    <text evidence="4">Belongs to the trans-sulfuration enzymes family.</text>
</comment>
<dbReference type="GO" id="GO:0019346">
    <property type="term" value="P:transsulfuration"/>
    <property type="evidence" value="ECO:0007669"/>
    <property type="project" value="InterPro"/>
</dbReference>
<dbReference type="EC" id="4.4.1.8" evidence="5"/>
<dbReference type="Gene3D" id="3.90.1150.10">
    <property type="entry name" value="Aspartate Aminotransferase, domain 1"/>
    <property type="match status" value="1"/>
</dbReference>
<dbReference type="CDD" id="cd00614">
    <property type="entry name" value="CGS_like"/>
    <property type="match status" value="1"/>
</dbReference>
<dbReference type="InterPro" id="IPR015422">
    <property type="entry name" value="PyrdxlP-dep_Trfase_small"/>
</dbReference>
<dbReference type="InterPro" id="IPR000277">
    <property type="entry name" value="Cys/Met-Metab_PyrdxlP-dep_enz"/>
</dbReference>
<dbReference type="AlphaFoldDB" id="A0A099KMS0"/>
<dbReference type="Proteomes" id="UP000029868">
    <property type="component" value="Unassembled WGS sequence"/>
</dbReference>
<evidence type="ECO:0000313" key="5">
    <source>
        <dbReference type="EMBL" id="KGJ91207.1"/>
    </source>
</evidence>
<feature type="modified residue" description="N6-(pyridoxal phosphate)lysine" evidence="3">
    <location>
        <position position="209"/>
    </location>
</feature>
<dbReference type="Gene3D" id="3.40.640.10">
    <property type="entry name" value="Type I PLP-dependent aspartate aminotransferase-like (Major domain)"/>
    <property type="match status" value="1"/>
</dbReference>
<dbReference type="SUPFAM" id="SSF53383">
    <property type="entry name" value="PLP-dependent transferases"/>
    <property type="match status" value="1"/>
</dbReference>
<dbReference type="GO" id="GO:0005737">
    <property type="term" value="C:cytoplasm"/>
    <property type="evidence" value="ECO:0007669"/>
    <property type="project" value="TreeGrafter"/>
</dbReference>
<evidence type="ECO:0000256" key="4">
    <source>
        <dbReference type="RuleBase" id="RU362118"/>
    </source>
</evidence>
<organism evidence="5 6">
    <name type="scientific">Colwellia psychrerythraea</name>
    <name type="common">Vibrio psychroerythus</name>
    <dbReference type="NCBI Taxonomy" id="28229"/>
    <lineage>
        <taxon>Bacteria</taxon>
        <taxon>Pseudomonadati</taxon>
        <taxon>Pseudomonadota</taxon>
        <taxon>Gammaproteobacteria</taxon>
        <taxon>Alteromonadales</taxon>
        <taxon>Colwelliaceae</taxon>
        <taxon>Colwellia</taxon>
    </lineage>
</organism>
<keyword evidence="2 3" id="KW-0663">Pyridoxal phosphate</keyword>
<keyword evidence="5" id="KW-0456">Lyase</keyword>
<evidence type="ECO:0000313" key="6">
    <source>
        <dbReference type="Proteomes" id="UP000029868"/>
    </source>
</evidence>
<dbReference type="InterPro" id="IPR015424">
    <property type="entry name" value="PyrdxlP-dep_Trfase"/>
</dbReference>
<reference evidence="5 6" key="1">
    <citation type="submission" date="2014-08" db="EMBL/GenBank/DDBJ databases">
        <title>Genomic and Phenotypic Diversity of Colwellia psychrerythraea strains from Disparate Marine Basins.</title>
        <authorList>
            <person name="Techtmann S.M."/>
            <person name="Stelling S.C."/>
            <person name="Utturkar S.M."/>
            <person name="Alshibli N."/>
            <person name="Harris A."/>
            <person name="Brown S.D."/>
            <person name="Hazen T.C."/>
        </authorList>
    </citation>
    <scope>NUCLEOTIDE SEQUENCE [LARGE SCALE GENOMIC DNA]</scope>
    <source>
        <strain evidence="5 6">GAB14E</strain>
    </source>
</reference>
<comment type="caution">
    <text evidence="5">The sequence shown here is derived from an EMBL/GenBank/DDBJ whole genome shotgun (WGS) entry which is preliminary data.</text>
</comment>